<dbReference type="EMBL" id="BMMX01000009">
    <property type="protein sequence ID" value="GGK91035.1"/>
    <property type="molecule type" value="Genomic_DNA"/>
</dbReference>
<evidence type="ECO:0000259" key="1">
    <source>
        <dbReference type="PROSITE" id="PS50043"/>
    </source>
</evidence>
<dbReference type="PROSITE" id="PS50043">
    <property type="entry name" value="HTH_LUXR_2"/>
    <property type="match status" value="1"/>
</dbReference>
<feature type="domain" description="HTH luxR-type" evidence="1">
    <location>
        <begin position="685"/>
        <end position="750"/>
    </location>
</feature>
<dbReference type="InterPro" id="IPR000792">
    <property type="entry name" value="Tscrpt_reg_LuxR_C"/>
</dbReference>
<comment type="caution">
    <text evidence="2">The sequence shown here is derived from an EMBL/GenBank/DDBJ whole genome shotgun (WGS) entry which is preliminary data.</text>
</comment>
<dbReference type="SUPFAM" id="SSF48452">
    <property type="entry name" value="TPR-like"/>
    <property type="match status" value="1"/>
</dbReference>
<accession>A0A8J3BY60</accession>
<name>A0A8J3BY60_9ACTN</name>
<reference evidence="2" key="1">
    <citation type="journal article" date="2014" name="Int. J. Syst. Evol. Microbiol.">
        <title>Complete genome sequence of Corynebacterium casei LMG S-19264T (=DSM 44701T), isolated from a smear-ripened cheese.</title>
        <authorList>
            <consortium name="US DOE Joint Genome Institute (JGI-PGF)"/>
            <person name="Walter F."/>
            <person name="Albersmeier A."/>
            <person name="Kalinowski J."/>
            <person name="Ruckert C."/>
        </authorList>
    </citation>
    <scope>NUCLEOTIDE SEQUENCE</scope>
    <source>
        <strain evidence="2">CGMCC 4.7299</strain>
    </source>
</reference>
<protein>
    <recommendedName>
        <fullName evidence="1">HTH luxR-type domain-containing protein</fullName>
    </recommendedName>
</protein>
<dbReference type="PANTHER" id="PTHR47691:SF3">
    <property type="entry name" value="HTH-TYPE TRANSCRIPTIONAL REGULATOR RV0890C-RELATED"/>
    <property type="match status" value="1"/>
</dbReference>
<dbReference type="InterPro" id="IPR036388">
    <property type="entry name" value="WH-like_DNA-bd_sf"/>
</dbReference>
<sequence length="755" mass="79940">MIDEGRSPDTASATDMPVGRADDVAELRRRLRGMRLVTITGSPGAGKSRLATAVATLESAGGSRPATTVDLAAIAAERMDAAALTAVFADVEAAIAADTAAAARDARDRILLLDNCDRVLAAGGPLLLGLLGRLPSLRVLTTSREPWRLPGEVVYRIAGLTTSPAARHDAARLFAEHCAAASRGIEPGPDAAGDVAWICDRLDGLPLLLALAGRLAATHTVGQIRAELGKGFDILDTGPGMGTDHRHRGWSAAVDWSYASLSVAEQALLRRLSVLPKNFSRDSAAMVGADEHAPAAAVPARLVSLEAKSLINAEVRTEAASARFSMPTAIQHFAHRMLRHAAELDEVMNRLADNLMAWTGRHGPHHVIGIGDRRRLSVERDTIRKVLTWLPAGDGRGLFLAAVLAVAGTTAEQRRADRVEVLRVIDAAHPTTAHRAVAVAGALSLSCWYGSRQRALELAHEAVSLIRRTDPESHLAQALLNAALARERYGWVDAGRADAQAALEIGRRLGSEPIVALASAHLARHLLREGGVAAADAAMSAALPEARAIASPEHLGLILNTAGAVALAEGDPGSAEQRFSERLGFAFSNPVGAHDSVIGLALAAYRTGDLERFLQLTALAEDDELAATRLGLFPHWTAELAQAHDDVAREMPAGRASAATRFGQGLGLHRSVTLALGEDAAGAWAAPGAESLSPREWEVIQWVMRGLGNQQIAQRMNLSVRTVESHIRNIRTVVGLRSRAHMAAWAARHSSVPLV</sequence>
<dbReference type="RefSeq" id="WP_189079444.1">
    <property type="nucleotide sequence ID" value="NZ_BMMX01000009.1"/>
</dbReference>
<dbReference type="SMART" id="SM00421">
    <property type="entry name" value="HTH_LUXR"/>
    <property type="match status" value="1"/>
</dbReference>
<keyword evidence="3" id="KW-1185">Reference proteome</keyword>
<dbReference type="Gene3D" id="1.25.40.10">
    <property type="entry name" value="Tetratricopeptide repeat domain"/>
    <property type="match status" value="1"/>
</dbReference>
<dbReference type="InterPro" id="IPR011990">
    <property type="entry name" value="TPR-like_helical_dom_sf"/>
</dbReference>
<reference evidence="2" key="2">
    <citation type="submission" date="2020-09" db="EMBL/GenBank/DDBJ databases">
        <authorList>
            <person name="Sun Q."/>
            <person name="Zhou Y."/>
        </authorList>
    </citation>
    <scope>NUCLEOTIDE SEQUENCE</scope>
    <source>
        <strain evidence="2">CGMCC 4.7299</strain>
    </source>
</reference>
<evidence type="ECO:0000313" key="2">
    <source>
        <dbReference type="EMBL" id="GGK91035.1"/>
    </source>
</evidence>
<dbReference type="InterPro" id="IPR016032">
    <property type="entry name" value="Sig_transdc_resp-reg_C-effctor"/>
</dbReference>
<proteinExistence type="predicted"/>
<dbReference type="GO" id="GO:0006355">
    <property type="term" value="P:regulation of DNA-templated transcription"/>
    <property type="evidence" value="ECO:0007669"/>
    <property type="project" value="InterPro"/>
</dbReference>
<dbReference type="PANTHER" id="PTHR47691">
    <property type="entry name" value="REGULATOR-RELATED"/>
    <property type="match status" value="1"/>
</dbReference>
<dbReference type="InterPro" id="IPR027417">
    <property type="entry name" value="P-loop_NTPase"/>
</dbReference>
<dbReference type="AlphaFoldDB" id="A0A8J3BY60"/>
<organism evidence="2 3">
    <name type="scientific">Mangrovihabitans endophyticus</name>
    <dbReference type="NCBI Taxonomy" id="1751298"/>
    <lineage>
        <taxon>Bacteria</taxon>
        <taxon>Bacillati</taxon>
        <taxon>Actinomycetota</taxon>
        <taxon>Actinomycetes</taxon>
        <taxon>Micromonosporales</taxon>
        <taxon>Micromonosporaceae</taxon>
        <taxon>Mangrovihabitans</taxon>
    </lineage>
</organism>
<dbReference type="Pfam" id="PF00196">
    <property type="entry name" value="GerE"/>
    <property type="match status" value="1"/>
</dbReference>
<dbReference type="Proteomes" id="UP000656042">
    <property type="component" value="Unassembled WGS sequence"/>
</dbReference>
<dbReference type="PRINTS" id="PR00038">
    <property type="entry name" value="HTHLUXR"/>
</dbReference>
<dbReference type="SUPFAM" id="SSF52540">
    <property type="entry name" value="P-loop containing nucleoside triphosphate hydrolases"/>
    <property type="match status" value="1"/>
</dbReference>
<dbReference type="Gene3D" id="3.40.50.300">
    <property type="entry name" value="P-loop containing nucleotide triphosphate hydrolases"/>
    <property type="match status" value="1"/>
</dbReference>
<evidence type="ECO:0000313" key="3">
    <source>
        <dbReference type="Proteomes" id="UP000656042"/>
    </source>
</evidence>
<dbReference type="CDD" id="cd06170">
    <property type="entry name" value="LuxR_C_like"/>
    <property type="match status" value="1"/>
</dbReference>
<dbReference type="Gene3D" id="1.10.10.10">
    <property type="entry name" value="Winged helix-like DNA-binding domain superfamily/Winged helix DNA-binding domain"/>
    <property type="match status" value="1"/>
</dbReference>
<dbReference type="GO" id="GO:0003677">
    <property type="term" value="F:DNA binding"/>
    <property type="evidence" value="ECO:0007669"/>
    <property type="project" value="InterPro"/>
</dbReference>
<dbReference type="SUPFAM" id="SSF46894">
    <property type="entry name" value="C-terminal effector domain of the bipartite response regulators"/>
    <property type="match status" value="1"/>
</dbReference>
<gene>
    <name evidence="2" type="ORF">GCM10012284_26110</name>
</gene>